<sequence>MSQTRTAIQQAFLQLARENPADKITVTDIVTRAGINRNSFYYYFEDLPGMIEITVQELFERTILQNRPQTFQECVDVLADIMSQNRSACMHLFRSRSRIDLQLYYHRVCGFVVTTFLESVEYLGKFHTPEQKEAIAQYYKCLLLGLMTEWMAGGMRGDVKKSFASMQKAAEVLYR</sequence>
<reference evidence="4 5" key="1">
    <citation type="submission" date="2016-11" db="EMBL/GenBank/DDBJ databases">
        <title>Description of two novel members of the family Erysipelotrichaceae: Ileibacterium lipovorans gen. nov., sp. nov. and Dubosiella newyorkensis, gen. nov., sp. nov.</title>
        <authorList>
            <person name="Cox L.M."/>
            <person name="Sohn J."/>
            <person name="Tyrrell K.L."/>
            <person name="Citron D.M."/>
            <person name="Lawson P.A."/>
            <person name="Patel N.B."/>
            <person name="Iizumi T."/>
            <person name="Perez-Perez G.I."/>
            <person name="Goldstein E.J."/>
            <person name="Blaser M.J."/>
        </authorList>
    </citation>
    <scope>NUCLEOTIDE SEQUENCE [LARGE SCALE GENOMIC DNA]</scope>
    <source>
        <strain evidence="4 5">NYU-BL-K8</strain>
    </source>
</reference>
<dbReference type="InterPro" id="IPR001647">
    <property type="entry name" value="HTH_TetR"/>
</dbReference>
<dbReference type="RefSeq" id="WP_075884921.1">
    <property type="nucleotide sequence ID" value="NZ_CAMTMS010000041.1"/>
</dbReference>
<dbReference type="PANTHER" id="PTHR43479:SF11">
    <property type="entry name" value="ACREF_ENVCD OPERON REPRESSOR-RELATED"/>
    <property type="match status" value="1"/>
</dbReference>
<feature type="DNA-binding region" description="H-T-H motif" evidence="2">
    <location>
        <begin position="25"/>
        <end position="44"/>
    </location>
</feature>
<name>A0A1Q9YLW1_9FIRM</name>
<comment type="caution">
    <text evidence="4">The sequence shown here is derived from an EMBL/GenBank/DDBJ whole genome shotgun (WGS) entry which is preliminary data.</text>
</comment>
<dbReference type="EMBL" id="MPJZ01000041">
    <property type="protein sequence ID" value="OLU45961.1"/>
    <property type="molecule type" value="Genomic_DNA"/>
</dbReference>
<protein>
    <recommendedName>
        <fullName evidence="3">HTH tetR-type domain-containing protein</fullName>
    </recommendedName>
</protein>
<evidence type="ECO:0000256" key="1">
    <source>
        <dbReference type="ARBA" id="ARBA00023125"/>
    </source>
</evidence>
<dbReference type="PANTHER" id="PTHR43479">
    <property type="entry name" value="ACREF/ENVCD OPERON REPRESSOR-RELATED"/>
    <property type="match status" value="1"/>
</dbReference>
<dbReference type="InterPro" id="IPR009057">
    <property type="entry name" value="Homeodomain-like_sf"/>
</dbReference>
<dbReference type="InterPro" id="IPR050624">
    <property type="entry name" value="HTH-type_Tx_Regulator"/>
</dbReference>
<dbReference type="InterPro" id="IPR039532">
    <property type="entry name" value="TetR_C_Firmicutes"/>
</dbReference>
<organism evidence="4 5">
    <name type="scientific">Faecalibaculum rodentium</name>
    <dbReference type="NCBI Taxonomy" id="1702221"/>
    <lineage>
        <taxon>Bacteria</taxon>
        <taxon>Bacillati</taxon>
        <taxon>Bacillota</taxon>
        <taxon>Erysipelotrichia</taxon>
        <taxon>Erysipelotrichales</taxon>
        <taxon>Erysipelotrichaceae</taxon>
        <taxon>Faecalibaculum</taxon>
    </lineage>
</organism>
<dbReference type="Proteomes" id="UP000186758">
    <property type="component" value="Unassembled WGS sequence"/>
</dbReference>
<accession>A0A1Q9YLW1</accession>
<gene>
    <name evidence="4" type="ORF">BO223_03380</name>
</gene>
<dbReference type="Gene3D" id="1.10.357.10">
    <property type="entry name" value="Tetracycline Repressor, domain 2"/>
    <property type="match status" value="1"/>
</dbReference>
<feature type="domain" description="HTH tetR-type" evidence="3">
    <location>
        <begin position="2"/>
        <end position="62"/>
    </location>
</feature>
<dbReference type="PROSITE" id="PS50977">
    <property type="entry name" value="HTH_TETR_2"/>
    <property type="match status" value="1"/>
</dbReference>
<evidence type="ECO:0000313" key="5">
    <source>
        <dbReference type="Proteomes" id="UP000186758"/>
    </source>
</evidence>
<dbReference type="Pfam" id="PF00440">
    <property type="entry name" value="TetR_N"/>
    <property type="match status" value="1"/>
</dbReference>
<keyword evidence="1 2" id="KW-0238">DNA-binding</keyword>
<dbReference type="AlphaFoldDB" id="A0A1Q9YLW1"/>
<evidence type="ECO:0000313" key="4">
    <source>
        <dbReference type="EMBL" id="OLU45961.1"/>
    </source>
</evidence>
<evidence type="ECO:0000259" key="3">
    <source>
        <dbReference type="PROSITE" id="PS50977"/>
    </source>
</evidence>
<proteinExistence type="predicted"/>
<evidence type="ECO:0000256" key="2">
    <source>
        <dbReference type="PROSITE-ProRule" id="PRU00335"/>
    </source>
</evidence>
<dbReference type="Pfam" id="PF14278">
    <property type="entry name" value="TetR_C_8"/>
    <property type="match status" value="1"/>
</dbReference>
<dbReference type="GO" id="GO:0003677">
    <property type="term" value="F:DNA binding"/>
    <property type="evidence" value="ECO:0007669"/>
    <property type="project" value="UniProtKB-UniRule"/>
</dbReference>
<dbReference type="SUPFAM" id="SSF46689">
    <property type="entry name" value="Homeodomain-like"/>
    <property type="match status" value="1"/>
</dbReference>